<accession>A0AA39ZSI1</accession>
<dbReference type="InterPro" id="IPR008250">
    <property type="entry name" value="ATPase_P-typ_transduc_dom_A_sf"/>
</dbReference>
<keyword evidence="3" id="KW-0472">Membrane</keyword>
<dbReference type="InterPro" id="IPR059000">
    <property type="entry name" value="ATPase_P-type_domA"/>
</dbReference>
<dbReference type="GO" id="GO:0005886">
    <property type="term" value="C:plasma membrane"/>
    <property type="evidence" value="ECO:0007669"/>
    <property type="project" value="TreeGrafter"/>
</dbReference>
<name>A0AA39ZSI1_9PEZI</name>
<evidence type="ECO:0000256" key="2">
    <source>
        <dbReference type="ARBA" id="ARBA00022842"/>
    </source>
</evidence>
<keyword evidence="2" id="KW-0460">Magnesium</keyword>
<evidence type="ECO:0000259" key="4">
    <source>
        <dbReference type="Pfam" id="PF00122"/>
    </source>
</evidence>
<protein>
    <submittedName>
        <fullName evidence="5">E1-E2 ATPase-domain-containing protein</fullName>
    </submittedName>
</protein>
<dbReference type="GO" id="GO:0005388">
    <property type="term" value="F:P-type calcium transporter activity"/>
    <property type="evidence" value="ECO:0007669"/>
    <property type="project" value="TreeGrafter"/>
</dbReference>
<comment type="subcellular location">
    <subcellularLocation>
        <location evidence="1">Endomembrane system</location>
        <topology evidence="1">Multi-pass membrane protein</topology>
    </subcellularLocation>
</comment>
<dbReference type="PANTHER" id="PTHR24093">
    <property type="entry name" value="CATION TRANSPORTING ATPASE"/>
    <property type="match status" value="1"/>
</dbReference>
<organism evidence="5 6">
    <name type="scientific">Lasiosphaeris hirsuta</name>
    <dbReference type="NCBI Taxonomy" id="260670"/>
    <lineage>
        <taxon>Eukaryota</taxon>
        <taxon>Fungi</taxon>
        <taxon>Dikarya</taxon>
        <taxon>Ascomycota</taxon>
        <taxon>Pezizomycotina</taxon>
        <taxon>Sordariomycetes</taxon>
        <taxon>Sordariomycetidae</taxon>
        <taxon>Sordariales</taxon>
        <taxon>Lasiosphaeriaceae</taxon>
        <taxon>Lasiosphaeris</taxon>
    </lineage>
</organism>
<dbReference type="Pfam" id="PF00122">
    <property type="entry name" value="E1-E2_ATPase"/>
    <property type="match status" value="1"/>
</dbReference>
<evidence type="ECO:0000256" key="1">
    <source>
        <dbReference type="ARBA" id="ARBA00004127"/>
    </source>
</evidence>
<evidence type="ECO:0000313" key="5">
    <source>
        <dbReference type="EMBL" id="KAK0702822.1"/>
    </source>
</evidence>
<reference evidence="5" key="1">
    <citation type="submission" date="2023-06" db="EMBL/GenBank/DDBJ databases">
        <title>Genome-scale phylogeny and comparative genomics of the fungal order Sordariales.</title>
        <authorList>
            <consortium name="Lawrence Berkeley National Laboratory"/>
            <person name="Hensen N."/>
            <person name="Bonometti L."/>
            <person name="Westerberg I."/>
            <person name="Brannstrom I.O."/>
            <person name="Guillou S."/>
            <person name="Cros-Aarteil S."/>
            <person name="Calhoun S."/>
            <person name="Haridas S."/>
            <person name="Kuo A."/>
            <person name="Mondo S."/>
            <person name="Pangilinan J."/>
            <person name="Riley R."/>
            <person name="Labutti K."/>
            <person name="Andreopoulos B."/>
            <person name="Lipzen A."/>
            <person name="Chen C."/>
            <person name="Yanf M."/>
            <person name="Daum C."/>
            <person name="Ng V."/>
            <person name="Clum A."/>
            <person name="Steindorff A."/>
            <person name="Ohm R."/>
            <person name="Martin F."/>
            <person name="Silar P."/>
            <person name="Natvig D."/>
            <person name="Lalanne C."/>
            <person name="Gautier V."/>
            <person name="Ament-Velasquez S.L."/>
            <person name="Kruys A."/>
            <person name="Hutchinson M.I."/>
            <person name="Powell A.J."/>
            <person name="Barry K."/>
            <person name="Miller A.N."/>
            <person name="Grigoriev I.V."/>
            <person name="Debuchy R."/>
            <person name="Gladieux P."/>
            <person name="Thoren M.H."/>
            <person name="Johannesson H."/>
        </authorList>
    </citation>
    <scope>NUCLEOTIDE SEQUENCE</scope>
    <source>
        <strain evidence="5">SMH4607-1</strain>
    </source>
</reference>
<keyword evidence="3" id="KW-1133">Transmembrane helix</keyword>
<comment type="caution">
    <text evidence="5">The sequence shown here is derived from an EMBL/GenBank/DDBJ whole genome shotgun (WGS) entry which is preliminary data.</text>
</comment>
<sequence length="175" mass="18341">MSLVGLRHDDHQAPTKIPTFEPPIEWVEGVAILVAIVIIVLVGLERDAKVVRLGAPKLIAARAVLVGDVVRLEPGDVVPADSILLDESLATGESELVHKTPGGDAFRAIKATGEPSGLDLFVLSGTKVLEGVGIFLVTATGINSTQGKILASLQDGTEITPLQARLAVLAKYIVE</sequence>
<evidence type="ECO:0000313" key="6">
    <source>
        <dbReference type="Proteomes" id="UP001172102"/>
    </source>
</evidence>
<feature type="transmembrane region" description="Helical" evidence="3">
    <location>
        <begin position="26"/>
        <end position="44"/>
    </location>
</feature>
<dbReference type="Gene3D" id="2.70.150.10">
    <property type="entry name" value="Calcium-transporting ATPase, cytoplasmic transduction domain A"/>
    <property type="match status" value="1"/>
</dbReference>
<keyword evidence="3" id="KW-0812">Transmembrane</keyword>
<evidence type="ECO:0000256" key="3">
    <source>
        <dbReference type="SAM" id="Phobius"/>
    </source>
</evidence>
<dbReference type="SUPFAM" id="SSF81653">
    <property type="entry name" value="Calcium ATPase, transduction domain A"/>
    <property type="match status" value="1"/>
</dbReference>
<dbReference type="EMBL" id="JAUKUA010000008">
    <property type="protein sequence ID" value="KAK0702822.1"/>
    <property type="molecule type" value="Genomic_DNA"/>
</dbReference>
<dbReference type="GO" id="GO:0006874">
    <property type="term" value="P:intracellular calcium ion homeostasis"/>
    <property type="evidence" value="ECO:0007669"/>
    <property type="project" value="TreeGrafter"/>
</dbReference>
<proteinExistence type="predicted"/>
<dbReference type="PANTHER" id="PTHR24093:SF369">
    <property type="entry name" value="CALCIUM-TRANSPORTING ATPASE"/>
    <property type="match status" value="1"/>
</dbReference>
<feature type="domain" description="P-type ATPase A" evidence="4">
    <location>
        <begin position="45"/>
        <end position="153"/>
    </location>
</feature>
<keyword evidence="6" id="KW-1185">Reference proteome</keyword>
<dbReference type="Proteomes" id="UP001172102">
    <property type="component" value="Unassembled WGS sequence"/>
</dbReference>
<gene>
    <name evidence="5" type="ORF">B0H67DRAFT_650186</name>
</gene>
<dbReference type="AlphaFoldDB" id="A0AA39ZSI1"/>
<dbReference type="GO" id="GO:0012505">
    <property type="term" value="C:endomembrane system"/>
    <property type="evidence" value="ECO:0007669"/>
    <property type="project" value="UniProtKB-SubCell"/>
</dbReference>